<dbReference type="SUPFAM" id="SSF53850">
    <property type="entry name" value="Periplasmic binding protein-like II"/>
    <property type="match status" value="1"/>
</dbReference>
<comment type="caution">
    <text evidence="12">The sequence shown here is derived from an EMBL/GenBank/DDBJ whole genome shotgun (WGS) entry which is preliminary data.</text>
</comment>
<organism evidence="12 13">
    <name type="scientific">Amblyomma americanum</name>
    <name type="common">Lone star tick</name>
    <dbReference type="NCBI Taxonomy" id="6943"/>
    <lineage>
        <taxon>Eukaryota</taxon>
        <taxon>Metazoa</taxon>
        <taxon>Ecdysozoa</taxon>
        <taxon>Arthropoda</taxon>
        <taxon>Chelicerata</taxon>
        <taxon>Arachnida</taxon>
        <taxon>Acari</taxon>
        <taxon>Parasitiformes</taxon>
        <taxon>Ixodida</taxon>
        <taxon>Ixodoidea</taxon>
        <taxon>Ixodidae</taxon>
        <taxon>Amblyomminae</taxon>
        <taxon>Amblyomma</taxon>
    </lineage>
</organism>
<keyword evidence="9" id="KW-1071">Ligand-gated ion channel</keyword>
<name>A0AAQ4DZ46_AMBAM</name>
<dbReference type="Pfam" id="PF10613">
    <property type="entry name" value="Lig_chan-Glu_bd"/>
    <property type="match status" value="1"/>
</dbReference>
<keyword evidence="5" id="KW-0406">Ion transport</keyword>
<reference evidence="12 13" key="1">
    <citation type="journal article" date="2023" name="Arcadia Sci">
        <title>De novo assembly of a long-read Amblyomma americanum tick genome.</title>
        <authorList>
            <person name="Chou S."/>
            <person name="Poskanzer K.E."/>
            <person name="Rollins M."/>
            <person name="Thuy-Boun P.S."/>
        </authorList>
    </citation>
    <scope>NUCLEOTIDE SEQUENCE [LARGE SCALE GENOMIC DNA]</scope>
    <source>
        <strain evidence="12">F_SG_1</strain>
        <tissue evidence="12">Salivary glands</tissue>
    </source>
</reference>
<dbReference type="EMBL" id="JARKHS020025054">
    <property type="protein sequence ID" value="KAK8767736.1"/>
    <property type="molecule type" value="Genomic_DNA"/>
</dbReference>
<evidence type="ECO:0000256" key="1">
    <source>
        <dbReference type="ARBA" id="ARBA00004141"/>
    </source>
</evidence>
<keyword evidence="4" id="KW-1133">Transmembrane helix</keyword>
<evidence type="ECO:0000256" key="4">
    <source>
        <dbReference type="ARBA" id="ARBA00022989"/>
    </source>
</evidence>
<dbReference type="InterPro" id="IPR019594">
    <property type="entry name" value="Glu/Gly-bd"/>
</dbReference>
<evidence type="ECO:0000256" key="5">
    <source>
        <dbReference type="ARBA" id="ARBA00023065"/>
    </source>
</evidence>
<evidence type="ECO:0000256" key="3">
    <source>
        <dbReference type="ARBA" id="ARBA00022692"/>
    </source>
</evidence>
<dbReference type="Gene3D" id="3.40.190.10">
    <property type="entry name" value="Periplasmic binding protein-like II"/>
    <property type="match status" value="1"/>
</dbReference>
<evidence type="ECO:0000256" key="7">
    <source>
        <dbReference type="ARBA" id="ARBA00023170"/>
    </source>
</evidence>
<dbReference type="Proteomes" id="UP001321473">
    <property type="component" value="Unassembled WGS sequence"/>
</dbReference>
<feature type="domain" description="Ionotropic glutamate receptor L-glutamate and glycine-binding" evidence="11">
    <location>
        <begin position="14"/>
        <end position="75"/>
    </location>
</feature>
<keyword evidence="8" id="KW-0325">Glycoprotein</keyword>
<gene>
    <name evidence="12" type="ORF">V5799_005484</name>
</gene>
<evidence type="ECO:0000313" key="13">
    <source>
        <dbReference type="Proteomes" id="UP001321473"/>
    </source>
</evidence>
<evidence type="ECO:0000259" key="11">
    <source>
        <dbReference type="Pfam" id="PF10613"/>
    </source>
</evidence>
<proteinExistence type="predicted"/>
<keyword evidence="7" id="KW-0675">Receptor</keyword>
<evidence type="ECO:0000256" key="8">
    <source>
        <dbReference type="ARBA" id="ARBA00023180"/>
    </source>
</evidence>
<evidence type="ECO:0000313" key="12">
    <source>
        <dbReference type="EMBL" id="KAK8767736.1"/>
    </source>
</evidence>
<evidence type="ECO:0000256" key="10">
    <source>
        <dbReference type="ARBA" id="ARBA00023303"/>
    </source>
</evidence>
<protein>
    <recommendedName>
        <fullName evidence="11">Ionotropic glutamate receptor L-glutamate and glycine-binding domain-containing protein</fullName>
    </recommendedName>
</protein>
<evidence type="ECO:0000256" key="2">
    <source>
        <dbReference type="ARBA" id="ARBA00022448"/>
    </source>
</evidence>
<keyword evidence="13" id="KW-1185">Reference proteome</keyword>
<dbReference type="AlphaFoldDB" id="A0AAQ4DZ46"/>
<keyword evidence="6" id="KW-0472">Membrane</keyword>
<keyword evidence="2" id="KW-0813">Transport</keyword>
<sequence length="104" mass="11648">MIRIVTRFCLFLGSYEIMYDPRRTFGVRLANGSYNGIIGLLQTGAADLAAAPVIMRYDRAQVATYTPVLYTSQCALIAVAEEASVNAFSYFFVFDWEVRDTPCL</sequence>
<evidence type="ECO:0000256" key="6">
    <source>
        <dbReference type="ARBA" id="ARBA00023136"/>
    </source>
</evidence>
<keyword evidence="3" id="KW-0812">Transmembrane</keyword>
<accession>A0AAQ4DZ46</accession>
<comment type="subcellular location">
    <subcellularLocation>
        <location evidence="1">Membrane</location>
        <topology evidence="1">Multi-pass membrane protein</topology>
    </subcellularLocation>
</comment>
<keyword evidence="10" id="KW-0407">Ion channel</keyword>
<evidence type="ECO:0000256" key="9">
    <source>
        <dbReference type="ARBA" id="ARBA00023286"/>
    </source>
</evidence>